<dbReference type="SUPFAM" id="SSF48403">
    <property type="entry name" value="Ankyrin repeat"/>
    <property type="match status" value="1"/>
</dbReference>
<keyword evidence="11" id="KW-1185">Reference proteome</keyword>
<evidence type="ECO:0000256" key="8">
    <source>
        <dbReference type="PROSITE-ProRule" id="PRU01161"/>
    </source>
</evidence>
<feature type="repeat" description="ANK" evidence="7">
    <location>
        <begin position="358"/>
        <end position="390"/>
    </location>
</feature>
<feature type="repeat" description="ANK" evidence="7">
    <location>
        <begin position="221"/>
        <end position="253"/>
    </location>
</feature>
<evidence type="ECO:0000256" key="5">
    <source>
        <dbReference type="ARBA" id="ARBA00023098"/>
    </source>
</evidence>
<dbReference type="Gene3D" id="3.40.1090.10">
    <property type="entry name" value="Cytosolic phospholipase A2 catalytic domain"/>
    <property type="match status" value="1"/>
</dbReference>
<accession>A0A8S4S1C9</accession>
<reference evidence="10" key="1">
    <citation type="submission" date="2022-03" db="EMBL/GenBank/DDBJ databases">
        <authorList>
            <person name="Lindestad O."/>
        </authorList>
    </citation>
    <scope>NUCLEOTIDE SEQUENCE</scope>
</reference>
<evidence type="ECO:0000256" key="1">
    <source>
        <dbReference type="ARBA" id="ARBA00013278"/>
    </source>
</evidence>
<feature type="short sequence motif" description="GXSXG" evidence="8">
    <location>
        <begin position="518"/>
        <end position="522"/>
    </location>
</feature>
<feature type="short sequence motif" description="DGA/G" evidence="8">
    <location>
        <begin position="665"/>
        <end position="667"/>
    </location>
</feature>
<keyword evidence="5 8" id="KW-0443">Lipid metabolism</keyword>
<dbReference type="EC" id="3.1.1.4" evidence="1"/>
<evidence type="ECO:0000256" key="4">
    <source>
        <dbReference type="ARBA" id="ARBA00023043"/>
    </source>
</evidence>
<organism evidence="10 11">
    <name type="scientific">Pararge aegeria aegeria</name>
    <dbReference type="NCBI Taxonomy" id="348720"/>
    <lineage>
        <taxon>Eukaryota</taxon>
        <taxon>Metazoa</taxon>
        <taxon>Ecdysozoa</taxon>
        <taxon>Arthropoda</taxon>
        <taxon>Hexapoda</taxon>
        <taxon>Insecta</taxon>
        <taxon>Pterygota</taxon>
        <taxon>Neoptera</taxon>
        <taxon>Endopterygota</taxon>
        <taxon>Lepidoptera</taxon>
        <taxon>Glossata</taxon>
        <taxon>Ditrysia</taxon>
        <taxon>Papilionoidea</taxon>
        <taxon>Nymphalidae</taxon>
        <taxon>Satyrinae</taxon>
        <taxon>Satyrini</taxon>
        <taxon>Parargina</taxon>
        <taxon>Pararge</taxon>
    </lineage>
</organism>
<dbReference type="Pfam" id="PF12796">
    <property type="entry name" value="Ank_2"/>
    <property type="match status" value="2"/>
</dbReference>
<dbReference type="InterPro" id="IPR047148">
    <property type="entry name" value="PLPL9"/>
</dbReference>
<evidence type="ECO:0000256" key="6">
    <source>
        <dbReference type="ARBA" id="ARBA00023422"/>
    </source>
</evidence>
<keyword evidence="4 7" id="KW-0040">ANK repeat</keyword>
<feature type="repeat" description="ANK" evidence="7">
    <location>
        <begin position="325"/>
        <end position="357"/>
    </location>
</feature>
<dbReference type="AlphaFoldDB" id="A0A8S4S1C9"/>
<dbReference type="PANTHER" id="PTHR24139:SF34">
    <property type="entry name" value="85_88 KDA CALCIUM-INDEPENDENT PHOSPHOLIPASE A2"/>
    <property type="match status" value="1"/>
</dbReference>
<dbReference type="PROSITE" id="PS50297">
    <property type="entry name" value="ANK_REP_REGION"/>
    <property type="match status" value="3"/>
</dbReference>
<dbReference type="InterPro" id="IPR002641">
    <property type="entry name" value="PNPLA_dom"/>
</dbReference>
<keyword evidence="2" id="KW-0677">Repeat</keyword>
<dbReference type="CDD" id="cd07212">
    <property type="entry name" value="Pat_PNPLA9"/>
    <property type="match status" value="1"/>
</dbReference>
<name>A0A8S4S1C9_9NEOP</name>
<feature type="short sequence motif" description="GXGXXG" evidence="8">
    <location>
        <begin position="486"/>
        <end position="491"/>
    </location>
</feature>
<feature type="active site" description="Nucleophile" evidence="8">
    <location>
        <position position="520"/>
    </location>
</feature>
<dbReference type="InterPro" id="IPR002110">
    <property type="entry name" value="Ankyrin_rpt"/>
</dbReference>
<evidence type="ECO:0000313" key="10">
    <source>
        <dbReference type="EMBL" id="CAH2245451.1"/>
    </source>
</evidence>
<evidence type="ECO:0000256" key="3">
    <source>
        <dbReference type="ARBA" id="ARBA00022801"/>
    </source>
</evidence>
<comment type="catalytic activity">
    <reaction evidence="6">
        <text>a 1,2-diacyl-sn-glycero-3-phosphocholine + H2O = a 1-acyl-sn-glycero-3-phosphocholine + a fatty acid + H(+)</text>
        <dbReference type="Rhea" id="RHEA:15801"/>
        <dbReference type="ChEBI" id="CHEBI:15377"/>
        <dbReference type="ChEBI" id="CHEBI:15378"/>
        <dbReference type="ChEBI" id="CHEBI:28868"/>
        <dbReference type="ChEBI" id="CHEBI:57643"/>
        <dbReference type="ChEBI" id="CHEBI:58168"/>
        <dbReference type="EC" id="3.1.1.4"/>
    </reaction>
    <physiologicalReaction direction="left-to-right" evidence="6">
        <dbReference type="Rhea" id="RHEA:15802"/>
    </physiologicalReaction>
</comment>
<dbReference type="PANTHER" id="PTHR24139">
    <property type="entry name" value="CALCIUM-INDEPENDENT PHOSPHOLIPASE A2"/>
    <property type="match status" value="1"/>
</dbReference>
<sequence>MFNSFLRGLLSIADPPNKVLEVRSDNYISRPIHYREDSMLLYAPIIPSDGKNSKDKFYEIVLHKPFTESLHHMYSLFRSENREACEERFIVYKERIPLYVKITKECTVAGLQKLCDTLTEHQSWSVAHLVAHFGQYELFNDPEVQKQIDEIDPATGTTPLMVAVKSGNVRMVQSLVLLNCSLEIVDNEGNTVFHYAAASNKEIINVLAGKTSASLNIYNKQGYTPLHMACLADAPDCVRALILAGADVNLTAAEKRIVMSTTYTIPADLFPELSSIVGDVLQDNRPKLFQQDMKRGGTPLHWAISREVIEALVDKQCDINAVNFDDRTALHIMVLRGRLECAIALLSRGAEHSLGDNEGNTPLHLAVKQTNIAIVQALVVFGADLEKKNNAGFTARHIVPTDMSNSNYNEILYVLHSVGAQRCISDIPGCGSGCSARGEYNGVPPKAVARAATREQIDYMLTAATMAKASCLEPSEKQGRLLCLDGGGIRGLVLIQVLLNLEIAVGKPIIHCFDWVAGTSTGGILALALACGKSLRECQRLYFRMKEYAFVGMRPYPSEPLEAILKECLGTETVMADIDHPKLMILAVLADRKPVDLHIFRNYQSAQDILNEYNGTSSPHAEAGDHASVVSLPPPPPPAEQLVWQAARATGAAPSYFRASGRFLDGGLMGNNPTLDALTELTELRLALEATGQHEAAKKTSLKVVISCGTGLIPVSKLNDIDVFKPESLWDTARLALGLTAIGGLLVDQATQSDGRVVERARAWCSALGVPYYRFAPQMSKDVAMDERSDEQLVTMLWEAHSYMRANRDRLAELAAIFMTRLGSPWQKLFYNTGSMCPAVVLKGC</sequence>
<dbReference type="GO" id="GO:0005739">
    <property type="term" value="C:mitochondrion"/>
    <property type="evidence" value="ECO:0007669"/>
    <property type="project" value="TreeGrafter"/>
</dbReference>
<proteinExistence type="predicted"/>
<dbReference type="InterPro" id="IPR036770">
    <property type="entry name" value="Ankyrin_rpt-contain_sf"/>
</dbReference>
<dbReference type="InterPro" id="IPR016035">
    <property type="entry name" value="Acyl_Trfase/lysoPLipase"/>
</dbReference>
<dbReference type="Proteomes" id="UP000838756">
    <property type="component" value="Unassembled WGS sequence"/>
</dbReference>
<keyword evidence="3 8" id="KW-0378">Hydrolase</keyword>
<dbReference type="GO" id="GO:0052816">
    <property type="term" value="F:long-chain fatty acyl-CoA hydrolase activity"/>
    <property type="evidence" value="ECO:0007669"/>
    <property type="project" value="TreeGrafter"/>
</dbReference>
<dbReference type="PROSITE" id="PS51635">
    <property type="entry name" value="PNPLA"/>
    <property type="match status" value="1"/>
</dbReference>
<dbReference type="GO" id="GO:2000304">
    <property type="term" value="P:positive regulation of ceramide biosynthetic process"/>
    <property type="evidence" value="ECO:0007669"/>
    <property type="project" value="TreeGrafter"/>
</dbReference>
<keyword evidence="8" id="KW-0442">Lipid degradation</keyword>
<evidence type="ECO:0000256" key="2">
    <source>
        <dbReference type="ARBA" id="ARBA00022737"/>
    </source>
</evidence>
<comment type="caution">
    <text evidence="10">The sequence shown here is derived from an EMBL/GenBank/DDBJ whole genome shotgun (WGS) entry which is preliminary data.</text>
</comment>
<dbReference type="Gene3D" id="1.25.40.20">
    <property type="entry name" value="Ankyrin repeat-containing domain"/>
    <property type="match status" value="3"/>
</dbReference>
<dbReference type="SMART" id="SM00248">
    <property type="entry name" value="ANK"/>
    <property type="match status" value="6"/>
</dbReference>
<feature type="repeat" description="ANK" evidence="7">
    <location>
        <begin position="155"/>
        <end position="187"/>
    </location>
</feature>
<evidence type="ECO:0000256" key="7">
    <source>
        <dbReference type="PROSITE-ProRule" id="PRU00023"/>
    </source>
</evidence>
<protein>
    <recommendedName>
        <fullName evidence="1">phospholipase A2</fullName>
        <ecNumber evidence="1">3.1.1.4</ecNumber>
    </recommendedName>
</protein>
<dbReference type="PROSITE" id="PS50088">
    <property type="entry name" value="ANK_REPEAT"/>
    <property type="match status" value="4"/>
</dbReference>
<dbReference type="EMBL" id="CAKXAJ010025907">
    <property type="protein sequence ID" value="CAH2245451.1"/>
    <property type="molecule type" value="Genomic_DNA"/>
</dbReference>
<dbReference type="GO" id="GO:0016042">
    <property type="term" value="P:lipid catabolic process"/>
    <property type="evidence" value="ECO:0007669"/>
    <property type="project" value="UniProtKB-UniRule"/>
</dbReference>
<dbReference type="OrthoDB" id="10021675at2759"/>
<evidence type="ECO:0000259" key="9">
    <source>
        <dbReference type="PROSITE" id="PS51635"/>
    </source>
</evidence>
<dbReference type="SUPFAM" id="SSF52151">
    <property type="entry name" value="FabD/lysophospholipase-like"/>
    <property type="match status" value="1"/>
</dbReference>
<dbReference type="GO" id="GO:0047499">
    <property type="term" value="F:calcium-independent phospholipase A2 activity"/>
    <property type="evidence" value="ECO:0007669"/>
    <property type="project" value="InterPro"/>
</dbReference>
<dbReference type="Pfam" id="PF01734">
    <property type="entry name" value="Patatin"/>
    <property type="match status" value="1"/>
</dbReference>
<evidence type="ECO:0000313" key="11">
    <source>
        <dbReference type="Proteomes" id="UP000838756"/>
    </source>
</evidence>
<gene>
    <name evidence="10" type="primary">jg8709</name>
    <name evidence="10" type="ORF">PAEG_LOCUS21096</name>
</gene>
<feature type="domain" description="PNPLA" evidence="9">
    <location>
        <begin position="482"/>
        <end position="678"/>
    </location>
</feature>
<feature type="active site" description="Proton acceptor" evidence="8">
    <location>
        <position position="665"/>
    </location>
</feature>